<dbReference type="Proteomes" id="UP001207468">
    <property type="component" value="Unassembled WGS sequence"/>
</dbReference>
<reference evidence="1" key="1">
    <citation type="submission" date="2021-03" db="EMBL/GenBank/DDBJ databases">
        <title>Evolutionary priming and transition to the ectomycorrhizal habit in an iconic lineage of mushroom-forming fungi: is preadaptation a requirement?</title>
        <authorList>
            <consortium name="DOE Joint Genome Institute"/>
            <person name="Looney B.P."/>
            <person name="Miyauchi S."/>
            <person name="Morin E."/>
            <person name="Drula E."/>
            <person name="Courty P.E."/>
            <person name="Chicoki N."/>
            <person name="Fauchery L."/>
            <person name="Kohler A."/>
            <person name="Kuo A."/>
            <person name="LaButti K."/>
            <person name="Pangilinan J."/>
            <person name="Lipzen A."/>
            <person name="Riley R."/>
            <person name="Andreopoulos W."/>
            <person name="He G."/>
            <person name="Johnson J."/>
            <person name="Barry K.W."/>
            <person name="Grigoriev I.V."/>
            <person name="Nagy L."/>
            <person name="Hibbett D."/>
            <person name="Henrissat B."/>
            <person name="Matheny P.B."/>
            <person name="Labbe J."/>
            <person name="Martin A.F."/>
        </authorList>
    </citation>
    <scope>NUCLEOTIDE SEQUENCE</scope>
    <source>
        <strain evidence="1">BPL698</strain>
    </source>
</reference>
<organism evidence="1 2">
    <name type="scientific">Russula earlei</name>
    <dbReference type="NCBI Taxonomy" id="71964"/>
    <lineage>
        <taxon>Eukaryota</taxon>
        <taxon>Fungi</taxon>
        <taxon>Dikarya</taxon>
        <taxon>Basidiomycota</taxon>
        <taxon>Agaricomycotina</taxon>
        <taxon>Agaricomycetes</taxon>
        <taxon>Russulales</taxon>
        <taxon>Russulaceae</taxon>
        <taxon>Russula</taxon>
    </lineage>
</organism>
<dbReference type="EMBL" id="JAGFNK010001145">
    <property type="protein sequence ID" value="KAI9434410.1"/>
    <property type="molecule type" value="Genomic_DNA"/>
</dbReference>
<name>A0ACC0TTB4_9AGAM</name>
<proteinExistence type="predicted"/>
<sequence>MEALVDAMTNEDPGKRPAIEALLEEEFSRIRGSLSEFTTGSPLSDLHVHRAFLVAGSASSSKSSVQSAAHAGQVGDDRARRRERDAEKRSEIAGRLTRARESTLDYRLDIPKSINGGVQAPPNPVSMKDWTGLVEERIEVSRKRCAPSSGGESRPLLEFPPSEPWLQGQFLVINGRGKPLERDDEDHNPFIARENFLMNRIVQRHGAAPPWVEVQGELEAAMASFRAVLKQTWVCRAVGMLTLSGRSLHGMSLADARALRDREWEARERAYHESALRELNLLVRKYNALAP</sequence>
<gene>
    <name evidence="1" type="ORF">F5148DRAFT_83597</name>
</gene>
<evidence type="ECO:0000313" key="1">
    <source>
        <dbReference type="EMBL" id="KAI9434410.1"/>
    </source>
</evidence>
<keyword evidence="2" id="KW-1185">Reference proteome</keyword>
<accession>A0ACC0TTB4</accession>
<comment type="caution">
    <text evidence="1">The sequence shown here is derived from an EMBL/GenBank/DDBJ whole genome shotgun (WGS) entry which is preliminary data.</text>
</comment>
<evidence type="ECO:0000313" key="2">
    <source>
        <dbReference type="Proteomes" id="UP001207468"/>
    </source>
</evidence>
<protein>
    <submittedName>
        <fullName evidence="1">Uncharacterized protein</fullName>
    </submittedName>
</protein>